<gene>
    <name evidence="1" type="ORF">NC653_034825</name>
</gene>
<protein>
    <submittedName>
        <fullName evidence="1">Uncharacterized protein</fullName>
    </submittedName>
</protein>
<evidence type="ECO:0000313" key="1">
    <source>
        <dbReference type="EMBL" id="KAJ6970350.1"/>
    </source>
</evidence>
<comment type="caution">
    <text evidence="1">The sequence shown here is derived from an EMBL/GenBank/DDBJ whole genome shotgun (WGS) entry which is preliminary data.</text>
</comment>
<name>A0AAD6LNK8_9ROSI</name>
<evidence type="ECO:0000313" key="2">
    <source>
        <dbReference type="Proteomes" id="UP001164929"/>
    </source>
</evidence>
<proteinExistence type="predicted"/>
<keyword evidence="2" id="KW-1185">Reference proteome</keyword>
<organism evidence="1 2">
    <name type="scientific">Populus alba x Populus x berolinensis</name>
    <dbReference type="NCBI Taxonomy" id="444605"/>
    <lineage>
        <taxon>Eukaryota</taxon>
        <taxon>Viridiplantae</taxon>
        <taxon>Streptophyta</taxon>
        <taxon>Embryophyta</taxon>
        <taxon>Tracheophyta</taxon>
        <taxon>Spermatophyta</taxon>
        <taxon>Magnoliopsida</taxon>
        <taxon>eudicotyledons</taxon>
        <taxon>Gunneridae</taxon>
        <taxon>Pentapetalae</taxon>
        <taxon>rosids</taxon>
        <taxon>fabids</taxon>
        <taxon>Malpighiales</taxon>
        <taxon>Salicaceae</taxon>
        <taxon>Saliceae</taxon>
        <taxon>Populus</taxon>
    </lineage>
</organism>
<accession>A0AAD6LNK8</accession>
<sequence>MSTSAGSSRGTVPNAKWGCCLVDAVFDSDAPAQRHQNRTCGWNLSKGHQWGS</sequence>
<reference evidence="1" key="1">
    <citation type="journal article" date="2023" name="Mol. Ecol. Resour.">
        <title>Chromosome-level genome assembly of a triploid poplar Populus alba 'Berolinensis'.</title>
        <authorList>
            <person name="Chen S."/>
            <person name="Yu Y."/>
            <person name="Wang X."/>
            <person name="Wang S."/>
            <person name="Zhang T."/>
            <person name="Zhou Y."/>
            <person name="He R."/>
            <person name="Meng N."/>
            <person name="Wang Y."/>
            <person name="Liu W."/>
            <person name="Liu Z."/>
            <person name="Liu J."/>
            <person name="Guo Q."/>
            <person name="Huang H."/>
            <person name="Sederoff R.R."/>
            <person name="Wang G."/>
            <person name="Qu G."/>
            <person name="Chen S."/>
        </authorList>
    </citation>
    <scope>NUCLEOTIDE SEQUENCE</scope>
    <source>
        <strain evidence="1">SC-2020</strain>
    </source>
</reference>
<dbReference type="EMBL" id="JAQIZT010000015">
    <property type="protein sequence ID" value="KAJ6970350.1"/>
    <property type="molecule type" value="Genomic_DNA"/>
</dbReference>
<dbReference type="Proteomes" id="UP001164929">
    <property type="component" value="Chromosome 15"/>
</dbReference>
<dbReference type="AlphaFoldDB" id="A0AAD6LNK8"/>